<name>A0A8D8X7T2_9HEMI</name>
<reference evidence="1" key="1">
    <citation type="submission" date="2021-05" db="EMBL/GenBank/DDBJ databases">
        <authorList>
            <person name="Alioto T."/>
            <person name="Alioto T."/>
            <person name="Gomez Garrido J."/>
        </authorList>
    </citation>
    <scope>NUCLEOTIDE SEQUENCE</scope>
</reference>
<sequence length="100" mass="11438">MIGIRLTFSKSRYLVRRLYGDMLATRKANSGTCLLYEQIVKLLPIDKACTIVYHTLIPSCSEVESNIVPNLTNERMRLLTSHTPSNFQTSSVHLSFYLTR</sequence>
<proteinExistence type="predicted"/>
<accession>A0A8D8X7T2</accession>
<dbReference type="AlphaFoldDB" id="A0A8D8X7T2"/>
<dbReference type="EMBL" id="HBUF01269170">
    <property type="protein sequence ID" value="CAG6684770.1"/>
    <property type="molecule type" value="Transcribed_RNA"/>
</dbReference>
<organism evidence="1">
    <name type="scientific">Cacopsylla melanoneura</name>
    <dbReference type="NCBI Taxonomy" id="428564"/>
    <lineage>
        <taxon>Eukaryota</taxon>
        <taxon>Metazoa</taxon>
        <taxon>Ecdysozoa</taxon>
        <taxon>Arthropoda</taxon>
        <taxon>Hexapoda</taxon>
        <taxon>Insecta</taxon>
        <taxon>Pterygota</taxon>
        <taxon>Neoptera</taxon>
        <taxon>Paraneoptera</taxon>
        <taxon>Hemiptera</taxon>
        <taxon>Sternorrhyncha</taxon>
        <taxon>Psylloidea</taxon>
        <taxon>Psyllidae</taxon>
        <taxon>Psyllinae</taxon>
        <taxon>Cacopsylla</taxon>
    </lineage>
</organism>
<protein>
    <submittedName>
        <fullName evidence="1">Uncharacterized protein</fullName>
    </submittedName>
</protein>
<evidence type="ECO:0000313" key="1">
    <source>
        <dbReference type="EMBL" id="CAG6684770.1"/>
    </source>
</evidence>